<evidence type="ECO:0000256" key="2">
    <source>
        <dbReference type="ARBA" id="ARBA00001968"/>
    </source>
</evidence>
<evidence type="ECO:0000256" key="11">
    <source>
        <dbReference type="ARBA" id="ARBA00032305"/>
    </source>
</evidence>
<dbReference type="EC" id="4.1.3.17" evidence="5"/>
<dbReference type="Pfam" id="PF03737">
    <property type="entry name" value="RraA-like"/>
    <property type="match status" value="1"/>
</dbReference>
<evidence type="ECO:0000256" key="1">
    <source>
        <dbReference type="ARBA" id="ARBA00001342"/>
    </source>
</evidence>
<dbReference type="PANTHER" id="PTHR33254">
    <property type="entry name" value="4-HYDROXY-4-METHYL-2-OXOGLUTARATE ALDOLASE 3-RELATED"/>
    <property type="match status" value="1"/>
</dbReference>
<comment type="similarity">
    <text evidence="3">Belongs to the class II aldolase/RraA-like family.</text>
</comment>
<comment type="cofactor">
    <cofactor evidence="2">
        <name>a divalent metal cation</name>
        <dbReference type="ChEBI" id="CHEBI:60240"/>
    </cofactor>
</comment>
<evidence type="ECO:0000313" key="14">
    <source>
        <dbReference type="Proteomes" id="UP000719500"/>
    </source>
</evidence>
<dbReference type="EC" id="4.1.1.112" evidence="6"/>
<proteinExistence type="inferred from homology"/>
<organism evidence="13 14">
    <name type="scientific">Oscillibacter valericigenes</name>
    <dbReference type="NCBI Taxonomy" id="351091"/>
    <lineage>
        <taxon>Bacteria</taxon>
        <taxon>Bacillati</taxon>
        <taxon>Bacillota</taxon>
        <taxon>Clostridia</taxon>
        <taxon>Eubacteriales</taxon>
        <taxon>Oscillospiraceae</taxon>
        <taxon>Oscillibacter</taxon>
    </lineage>
</organism>
<evidence type="ECO:0000256" key="9">
    <source>
        <dbReference type="ARBA" id="ARBA00029596"/>
    </source>
</evidence>
<evidence type="ECO:0000256" key="6">
    <source>
        <dbReference type="ARBA" id="ARBA00012947"/>
    </source>
</evidence>
<dbReference type="Gene3D" id="3.50.30.40">
    <property type="entry name" value="Ribonuclease E inhibitor RraA/RraA-like"/>
    <property type="match status" value="1"/>
</dbReference>
<comment type="catalytic activity">
    <reaction evidence="1">
        <text>4-hydroxy-4-methyl-2-oxoglutarate = 2 pyruvate</text>
        <dbReference type="Rhea" id="RHEA:22748"/>
        <dbReference type="ChEBI" id="CHEBI:15361"/>
        <dbReference type="ChEBI" id="CHEBI:58276"/>
        <dbReference type="EC" id="4.1.3.17"/>
    </reaction>
</comment>
<protein>
    <recommendedName>
        <fullName evidence="7">Putative 4-hydroxy-4-methyl-2-oxoglutarate aldolase</fullName>
        <ecNumber evidence="6">4.1.1.112</ecNumber>
        <ecNumber evidence="5">4.1.3.17</ecNumber>
    </recommendedName>
    <alternativeName>
        <fullName evidence="11">Oxaloacetate decarboxylase</fullName>
    </alternativeName>
    <alternativeName>
        <fullName evidence="9">Regulator of ribonuclease activity homolog</fullName>
    </alternativeName>
    <alternativeName>
        <fullName evidence="10">RraA-like protein</fullName>
    </alternativeName>
</protein>
<gene>
    <name evidence="13" type="ORF">H9X91_07200</name>
</gene>
<comment type="subunit">
    <text evidence="4">Homotrimer.</text>
</comment>
<keyword evidence="14" id="KW-1185">Reference proteome</keyword>
<accession>A0ABS2FWJ7</accession>
<comment type="caution">
    <text evidence="13">The sequence shown here is derived from an EMBL/GenBank/DDBJ whole genome shotgun (WGS) entry which is preliminary data.</text>
</comment>
<comment type="function">
    <text evidence="8">Catalyzes the aldol cleavage of 4-hydroxy-4-methyl-2-oxoglutarate (HMG) into 2 molecules of pyruvate. Also contains a secondary oxaloacetate (OAA) decarboxylase activity due to the common pyruvate enolate transition state formed following C-C bond cleavage in the retro-aldol and decarboxylation reactions.</text>
</comment>
<evidence type="ECO:0000256" key="8">
    <source>
        <dbReference type="ARBA" id="ARBA00025046"/>
    </source>
</evidence>
<evidence type="ECO:0000256" key="7">
    <source>
        <dbReference type="ARBA" id="ARBA00016549"/>
    </source>
</evidence>
<evidence type="ECO:0000256" key="10">
    <source>
        <dbReference type="ARBA" id="ARBA00030169"/>
    </source>
</evidence>
<dbReference type="Proteomes" id="UP000719500">
    <property type="component" value="Unassembled WGS sequence"/>
</dbReference>
<evidence type="ECO:0000313" key="13">
    <source>
        <dbReference type="EMBL" id="MBM6851221.1"/>
    </source>
</evidence>
<dbReference type="SUPFAM" id="SSF89562">
    <property type="entry name" value="RraA-like"/>
    <property type="match status" value="1"/>
</dbReference>
<reference evidence="13 14" key="1">
    <citation type="journal article" date="2021" name="Sci. Rep.">
        <title>The distribution of antibiotic resistance genes in chicken gut microbiota commensals.</title>
        <authorList>
            <person name="Juricova H."/>
            <person name="Matiasovicova J."/>
            <person name="Kubasova T."/>
            <person name="Cejkova D."/>
            <person name="Rychlik I."/>
        </authorList>
    </citation>
    <scope>NUCLEOTIDE SEQUENCE [LARGE SCALE GENOMIC DNA]</scope>
    <source>
        <strain evidence="13 14">An411</strain>
    </source>
</reference>
<dbReference type="PANTHER" id="PTHR33254:SF4">
    <property type="entry name" value="4-HYDROXY-4-METHYL-2-OXOGLUTARATE ALDOLASE 3-RELATED"/>
    <property type="match status" value="1"/>
</dbReference>
<dbReference type="EMBL" id="JACSNX010000007">
    <property type="protein sequence ID" value="MBM6851221.1"/>
    <property type="molecule type" value="Genomic_DNA"/>
</dbReference>
<sequence length="222" mass="23521">MTDREFWMGPDFPRQPQEVLERLKTYGACVAADAMKGFNAMNGSIQPVAPGRCVCGCAVTVRLRPGDNLLLHKAIEAAQPGDILVLDTNSSYRNAVIGGIMCGAAFGKGIGGLVVDGAVRDVEELRAHDWPVFAAAVVPCAVDSEGPGQLNHPISCGGVPVHPGDIILADDNGVTVIPPAWVDWVLEGCEKRRQSEARRMAEIQQGQLTSAAVLGKLEKLGL</sequence>
<dbReference type="RefSeq" id="WP_204803901.1">
    <property type="nucleotide sequence ID" value="NZ_JACSNX010000007.1"/>
</dbReference>
<evidence type="ECO:0000256" key="3">
    <source>
        <dbReference type="ARBA" id="ARBA00008621"/>
    </source>
</evidence>
<evidence type="ECO:0000256" key="12">
    <source>
        <dbReference type="ARBA" id="ARBA00047973"/>
    </source>
</evidence>
<comment type="catalytic activity">
    <reaction evidence="12">
        <text>oxaloacetate + H(+) = pyruvate + CO2</text>
        <dbReference type="Rhea" id="RHEA:15641"/>
        <dbReference type="ChEBI" id="CHEBI:15361"/>
        <dbReference type="ChEBI" id="CHEBI:15378"/>
        <dbReference type="ChEBI" id="CHEBI:16452"/>
        <dbReference type="ChEBI" id="CHEBI:16526"/>
        <dbReference type="EC" id="4.1.1.112"/>
    </reaction>
</comment>
<dbReference type="InterPro" id="IPR005493">
    <property type="entry name" value="RraA/RraA-like"/>
</dbReference>
<evidence type="ECO:0000256" key="5">
    <source>
        <dbReference type="ARBA" id="ARBA00012213"/>
    </source>
</evidence>
<dbReference type="InterPro" id="IPR036704">
    <property type="entry name" value="RraA/RraA-like_sf"/>
</dbReference>
<name>A0ABS2FWJ7_9FIRM</name>
<evidence type="ECO:0000256" key="4">
    <source>
        <dbReference type="ARBA" id="ARBA00011233"/>
    </source>
</evidence>
<dbReference type="CDD" id="cd16841">
    <property type="entry name" value="RraA_family"/>
    <property type="match status" value="1"/>
</dbReference>